<name>A0ABY9TR36_9GAMM</name>
<organism evidence="2 3">
    <name type="scientific">Thalassotalea psychrophila</name>
    <dbReference type="NCBI Taxonomy" id="3065647"/>
    <lineage>
        <taxon>Bacteria</taxon>
        <taxon>Pseudomonadati</taxon>
        <taxon>Pseudomonadota</taxon>
        <taxon>Gammaproteobacteria</taxon>
        <taxon>Alteromonadales</taxon>
        <taxon>Colwelliaceae</taxon>
        <taxon>Thalassotalea</taxon>
    </lineage>
</organism>
<reference evidence="3" key="1">
    <citation type="submission" date="2023-09" db="EMBL/GenBank/DDBJ databases">
        <authorList>
            <person name="Li S."/>
            <person name="Li X."/>
            <person name="Zhang C."/>
            <person name="Zhao Z."/>
        </authorList>
    </citation>
    <scope>NUCLEOTIDE SEQUENCE [LARGE SCALE GENOMIC DNA]</scope>
    <source>
        <strain evidence="3">SQ149</strain>
    </source>
</reference>
<evidence type="ECO:0000313" key="2">
    <source>
        <dbReference type="EMBL" id="WNC71288.1"/>
    </source>
</evidence>
<dbReference type="InterPro" id="IPR024445">
    <property type="entry name" value="Tnp_ISXO2-like"/>
</dbReference>
<sequence>MAETTAFRWRHRFLKAPATRKPSEVTGIIEADEMFFAESFKGNQTIHNREPRHRGGMGDKRKLEDKIPILIVADRSGGLTDFVLEEHKRHDIHEAMRPIVNHDSILCSDAAHAYRSFAKGMNIKHYRTIVSNGCSCNWRNYANNWSILTNK</sequence>
<dbReference type="SMART" id="SM01126">
    <property type="entry name" value="DDE_Tnp_IS1595"/>
    <property type="match status" value="1"/>
</dbReference>
<accession>A0ABY9TR36</accession>
<dbReference type="EMBL" id="CP134145">
    <property type="protein sequence ID" value="WNC71288.1"/>
    <property type="molecule type" value="Genomic_DNA"/>
</dbReference>
<protein>
    <submittedName>
        <fullName evidence="2">IS1595 family transposase</fullName>
    </submittedName>
</protein>
<evidence type="ECO:0000259" key="1">
    <source>
        <dbReference type="SMART" id="SM01126"/>
    </source>
</evidence>
<keyword evidence="3" id="KW-1185">Reference proteome</keyword>
<gene>
    <name evidence="2" type="ORF">RGQ13_14295</name>
</gene>
<evidence type="ECO:0000313" key="3">
    <source>
        <dbReference type="Proteomes" id="UP001258994"/>
    </source>
</evidence>
<feature type="domain" description="ISXO2-like transposase" evidence="1">
    <location>
        <begin position="24"/>
        <end position="150"/>
    </location>
</feature>
<dbReference type="Proteomes" id="UP001258994">
    <property type="component" value="Chromosome"/>
</dbReference>
<proteinExistence type="predicted"/>
<dbReference type="NCBIfam" id="NF033547">
    <property type="entry name" value="transpos_IS1595"/>
    <property type="match status" value="1"/>
</dbReference>